<proteinExistence type="inferred from homology"/>
<dbReference type="SUPFAM" id="SSF52922">
    <property type="entry name" value="TK C-terminal domain-like"/>
    <property type="match status" value="1"/>
</dbReference>
<dbReference type="PANTHER" id="PTHR43825:SF1">
    <property type="entry name" value="TRANSKETOLASE-LIKE PYRIMIDINE-BINDING DOMAIN-CONTAINING PROTEIN"/>
    <property type="match status" value="1"/>
</dbReference>
<keyword evidence="3" id="KW-0808">Transferase</keyword>
<dbReference type="Proteomes" id="UP000176498">
    <property type="component" value="Unassembled WGS sequence"/>
</dbReference>
<evidence type="ECO:0000256" key="4">
    <source>
        <dbReference type="ARBA" id="ARBA00023052"/>
    </source>
</evidence>
<dbReference type="Pfam" id="PF02779">
    <property type="entry name" value="Transket_pyr"/>
    <property type="match status" value="1"/>
</dbReference>
<evidence type="ECO:0000256" key="2">
    <source>
        <dbReference type="ARBA" id="ARBA00007131"/>
    </source>
</evidence>
<gene>
    <name evidence="6" type="ORF">A2Y82_04850</name>
</gene>
<dbReference type="Gene3D" id="3.40.50.920">
    <property type="match status" value="1"/>
</dbReference>
<dbReference type="AlphaFoldDB" id="A0A1G1XQT9"/>
<evidence type="ECO:0000256" key="3">
    <source>
        <dbReference type="ARBA" id="ARBA00022679"/>
    </source>
</evidence>
<organism evidence="6 7">
    <name type="scientific">Candidatus Buchananbacteria bacterium RBG_13_36_9</name>
    <dbReference type="NCBI Taxonomy" id="1797530"/>
    <lineage>
        <taxon>Bacteria</taxon>
        <taxon>Candidatus Buchananiibacteriota</taxon>
    </lineage>
</organism>
<dbReference type="InterPro" id="IPR029061">
    <property type="entry name" value="THDP-binding"/>
</dbReference>
<sequence length="316" mass="34350">MISLKSKQPEMKACRDGFGEALLALGKRNKNVVAVSADLAESTRCLDFSKKYPERFIEVGVAEQNMAGVAAGLALEGKIPFICSFGVFSPARNWDQIRISVCYNKANVKIIGAHAGLNVGEDGATHQALEDIASIRVLPNMTVIAPCDYEETKKAIWAAAKFEGPVYIRFAREKSPVITSSKNKFKIGKAEVFNEGNDVTIIACGPMVYEALLAAKELKKEKIQAEVINCHTIKPIDAKIIIRSAKKTNRVVTIEEHQVNGGLGSAVAEVLIQNYPVPMKILGMPDKFGESGTGQQLLDKYDLNSSGIIKAVKKII</sequence>
<dbReference type="FunFam" id="3.40.50.970:FF:000129">
    <property type="entry name" value="Transketolase"/>
    <property type="match status" value="1"/>
</dbReference>
<dbReference type="Pfam" id="PF02780">
    <property type="entry name" value="Transketolase_C"/>
    <property type="match status" value="1"/>
</dbReference>
<evidence type="ECO:0000313" key="6">
    <source>
        <dbReference type="EMBL" id="OGY42294.1"/>
    </source>
</evidence>
<dbReference type="SUPFAM" id="SSF52518">
    <property type="entry name" value="Thiamin diphosphate-binding fold (THDP-binding)"/>
    <property type="match status" value="1"/>
</dbReference>
<evidence type="ECO:0000256" key="1">
    <source>
        <dbReference type="ARBA" id="ARBA00001964"/>
    </source>
</evidence>
<dbReference type="InterPro" id="IPR009014">
    <property type="entry name" value="Transketo_C/PFOR_II"/>
</dbReference>
<comment type="cofactor">
    <cofactor evidence="1">
        <name>thiamine diphosphate</name>
        <dbReference type="ChEBI" id="CHEBI:58937"/>
    </cofactor>
</comment>
<dbReference type="InterPro" id="IPR020826">
    <property type="entry name" value="Transketolase_BS"/>
</dbReference>
<dbReference type="CDD" id="cd07033">
    <property type="entry name" value="TPP_PYR_DXS_TK_like"/>
    <property type="match status" value="1"/>
</dbReference>
<dbReference type="Gene3D" id="3.40.50.970">
    <property type="match status" value="1"/>
</dbReference>
<protein>
    <submittedName>
        <fullName evidence="6">Transketolase</fullName>
    </submittedName>
</protein>
<comment type="similarity">
    <text evidence="2">Belongs to the transketolase family.</text>
</comment>
<dbReference type="InterPro" id="IPR051157">
    <property type="entry name" value="PDH/Transketolase"/>
</dbReference>
<feature type="domain" description="Transketolase-like pyrimidine-binding" evidence="5">
    <location>
        <begin position="12"/>
        <end position="177"/>
    </location>
</feature>
<dbReference type="SMART" id="SM00861">
    <property type="entry name" value="Transket_pyr"/>
    <property type="match status" value="1"/>
</dbReference>
<keyword evidence="4" id="KW-0786">Thiamine pyrophosphate</keyword>
<dbReference type="EMBL" id="MHHZ01000005">
    <property type="protein sequence ID" value="OGY42294.1"/>
    <property type="molecule type" value="Genomic_DNA"/>
</dbReference>
<accession>A0A1G1XQT9</accession>
<dbReference type="InterPro" id="IPR005475">
    <property type="entry name" value="Transketolase-like_Pyr-bd"/>
</dbReference>
<reference evidence="6 7" key="1">
    <citation type="journal article" date="2016" name="Nat. Commun.">
        <title>Thousands of microbial genomes shed light on interconnected biogeochemical processes in an aquifer system.</title>
        <authorList>
            <person name="Anantharaman K."/>
            <person name="Brown C.T."/>
            <person name="Hug L.A."/>
            <person name="Sharon I."/>
            <person name="Castelle C.J."/>
            <person name="Probst A.J."/>
            <person name="Thomas B.C."/>
            <person name="Singh A."/>
            <person name="Wilkins M.J."/>
            <person name="Karaoz U."/>
            <person name="Brodie E.L."/>
            <person name="Williams K.H."/>
            <person name="Hubbard S.S."/>
            <person name="Banfield J.F."/>
        </authorList>
    </citation>
    <scope>NUCLEOTIDE SEQUENCE [LARGE SCALE GENOMIC DNA]</scope>
</reference>
<comment type="caution">
    <text evidence="6">The sequence shown here is derived from an EMBL/GenBank/DDBJ whole genome shotgun (WGS) entry which is preliminary data.</text>
</comment>
<evidence type="ECO:0000313" key="7">
    <source>
        <dbReference type="Proteomes" id="UP000176498"/>
    </source>
</evidence>
<dbReference type="InterPro" id="IPR033248">
    <property type="entry name" value="Transketolase_C"/>
</dbReference>
<name>A0A1G1XQT9_9BACT</name>
<dbReference type="GO" id="GO:0016740">
    <property type="term" value="F:transferase activity"/>
    <property type="evidence" value="ECO:0007669"/>
    <property type="project" value="UniProtKB-KW"/>
</dbReference>
<dbReference type="PANTHER" id="PTHR43825">
    <property type="entry name" value="PYRUVATE DEHYDROGENASE E1 COMPONENT"/>
    <property type="match status" value="1"/>
</dbReference>
<evidence type="ECO:0000259" key="5">
    <source>
        <dbReference type="SMART" id="SM00861"/>
    </source>
</evidence>
<dbReference type="PROSITE" id="PS00802">
    <property type="entry name" value="TRANSKETOLASE_2"/>
    <property type="match status" value="1"/>
</dbReference>